<organism evidence="2 3">
    <name type="scientific">Trematosphaeria pertusa</name>
    <dbReference type="NCBI Taxonomy" id="390896"/>
    <lineage>
        <taxon>Eukaryota</taxon>
        <taxon>Fungi</taxon>
        <taxon>Dikarya</taxon>
        <taxon>Ascomycota</taxon>
        <taxon>Pezizomycotina</taxon>
        <taxon>Dothideomycetes</taxon>
        <taxon>Pleosporomycetidae</taxon>
        <taxon>Pleosporales</taxon>
        <taxon>Massarineae</taxon>
        <taxon>Trematosphaeriaceae</taxon>
        <taxon>Trematosphaeria</taxon>
    </lineage>
</organism>
<feature type="compositionally biased region" description="Basic residues" evidence="1">
    <location>
        <begin position="326"/>
        <end position="336"/>
    </location>
</feature>
<evidence type="ECO:0000313" key="2">
    <source>
        <dbReference type="EMBL" id="KAF2246694.1"/>
    </source>
</evidence>
<protein>
    <submittedName>
        <fullName evidence="2">Uncharacterized protein</fullName>
    </submittedName>
</protein>
<accession>A0A6A6I817</accession>
<reference evidence="2" key="1">
    <citation type="journal article" date="2020" name="Stud. Mycol.">
        <title>101 Dothideomycetes genomes: a test case for predicting lifestyles and emergence of pathogens.</title>
        <authorList>
            <person name="Haridas S."/>
            <person name="Albert R."/>
            <person name="Binder M."/>
            <person name="Bloem J."/>
            <person name="Labutti K."/>
            <person name="Salamov A."/>
            <person name="Andreopoulos B."/>
            <person name="Baker S."/>
            <person name="Barry K."/>
            <person name="Bills G."/>
            <person name="Bluhm B."/>
            <person name="Cannon C."/>
            <person name="Castanera R."/>
            <person name="Culley D."/>
            <person name="Daum C."/>
            <person name="Ezra D."/>
            <person name="Gonzalez J."/>
            <person name="Henrissat B."/>
            <person name="Kuo A."/>
            <person name="Liang C."/>
            <person name="Lipzen A."/>
            <person name="Lutzoni F."/>
            <person name="Magnuson J."/>
            <person name="Mondo S."/>
            <person name="Nolan M."/>
            <person name="Ohm R."/>
            <person name="Pangilinan J."/>
            <person name="Park H.-J."/>
            <person name="Ramirez L."/>
            <person name="Alfaro M."/>
            <person name="Sun H."/>
            <person name="Tritt A."/>
            <person name="Yoshinaga Y."/>
            <person name="Zwiers L.-H."/>
            <person name="Turgeon B."/>
            <person name="Goodwin S."/>
            <person name="Spatafora J."/>
            <person name="Crous P."/>
            <person name="Grigoriev I."/>
        </authorList>
    </citation>
    <scope>NUCLEOTIDE SEQUENCE</scope>
    <source>
        <strain evidence="2">CBS 122368</strain>
    </source>
</reference>
<name>A0A6A6I817_9PLEO</name>
<dbReference type="AlphaFoldDB" id="A0A6A6I817"/>
<gene>
    <name evidence="2" type="ORF">BU26DRAFT_51390</name>
</gene>
<dbReference type="Proteomes" id="UP000800094">
    <property type="component" value="Unassembled WGS sequence"/>
</dbReference>
<feature type="region of interest" description="Disordered" evidence="1">
    <location>
        <begin position="133"/>
        <end position="157"/>
    </location>
</feature>
<feature type="compositionally biased region" description="Basic and acidic residues" evidence="1">
    <location>
        <begin position="134"/>
        <end position="147"/>
    </location>
</feature>
<dbReference type="GeneID" id="54581049"/>
<evidence type="ECO:0000256" key="1">
    <source>
        <dbReference type="SAM" id="MobiDB-lite"/>
    </source>
</evidence>
<dbReference type="EMBL" id="ML987198">
    <property type="protein sequence ID" value="KAF2246694.1"/>
    <property type="molecule type" value="Genomic_DNA"/>
</dbReference>
<feature type="region of interest" description="Disordered" evidence="1">
    <location>
        <begin position="256"/>
        <end position="336"/>
    </location>
</feature>
<sequence>MSGNHAYRQYGFCLEFITLPERGRERCLQEFFNDSPGCGTHKSTFGFTINNVFDKMRRGQRVFWGDIEDPLIKAARQMPDPYATAAMAKQLVVAAAEAHADAKYAEKGYIEEDDGAHTIFEKMKKEQMWAAKSKKQEDQQMEQEQRKQKGGYVKNPRGGAFVIAGPRGSSKPPKAALGAVATRDHSSILKAPLGAVAAINGYNQNIIAPVNDADAGPTPAMRAISWANNLPTPAQNDGAASAFEDKKMAMREKLEEKWLNGGKSKSKTLLNRHDKNNRTWKGRPKNPPLPETPEEGENVTETQEEQKDRGFESIVAGVSKIDIAKGKNKGKKKARK</sequence>
<keyword evidence="3" id="KW-1185">Reference proteome</keyword>
<evidence type="ECO:0000313" key="3">
    <source>
        <dbReference type="Proteomes" id="UP000800094"/>
    </source>
</evidence>
<proteinExistence type="predicted"/>
<dbReference type="RefSeq" id="XP_033681698.1">
    <property type="nucleotide sequence ID" value="XM_033827719.1"/>
</dbReference>